<sequence length="410" mass="47741">MTYYIAKQGIDDVTDQVEETCEDQQAKQKSNKEIMKNAYTQTEDTNELSREKSIIKRIEEIMKNVIHDTGKLGLVDLLEEKWPEATFQSSRLVSGGIKQALKDKDIVLITEPNIGEGNPLVNRLNELQPKIMSAVERKMVRPGETIHISNNSTMFDGSEDAEINSRNTYVVGIEKHKMQQNNKTNLIKGLTKIRDISSRNGRKGMVKKLQPRNPISNDTMMANQQMKTAQKWLTQGRGNRSKRQEKNHSQTKKRRKHIRRHTKGNEDEHRYRVSVCTNTYPHQNQKRRPVHSRRKPNDKSRSPRPKRVTTAYPQSRHPTLATGMGDTDKGKAIKQFLFDFILQRTTNVSIICLNQAPGDPPHRDKREDTYTVKVRNKTRVYEKQEEWKEEKKQLYNRTELLENKIEDQEK</sequence>
<evidence type="ECO:0000313" key="2">
    <source>
        <dbReference type="EMBL" id="KAF2896918.1"/>
    </source>
</evidence>
<gene>
    <name evidence="2" type="ORF">ILUMI_09257</name>
</gene>
<feature type="region of interest" description="Disordered" evidence="1">
    <location>
        <begin position="197"/>
        <end position="326"/>
    </location>
</feature>
<accession>A0A8K0D037</accession>
<dbReference type="Proteomes" id="UP000801492">
    <property type="component" value="Unassembled WGS sequence"/>
</dbReference>
<feature type="compositionally biased region" description="Basic residues" evidence="1">
    <location>
        <begin position="284"/>
        <end position="294"/>
    </location>
</feature>
<evidence type="ECO:0000256" key="1">
    <source>
        <dbReference type="SAM" id="MobiDB-lite"/>
    </source>
</evidence>
<feature type="compositionally biased region" description="Basic residues" evidence="1">
    <location>
        <begin position="249"/>
        <end position="262"/>
    </location>
</feature>
<reference evidence="2" key="1">
    <citation type="submission" date="2019-08" db="EMBL/GenBank/DDBJ databases">
        <title>The genome of the North American firefly Photinus pyralis.</title>
        <authorList>
            <consortium name="Photinus pyralis genome working group"/>
            <person name="Fallon T.R."/>
            <person name="Sander Lower S.E."/>
            <person name="Weng J.-K."/>
        </authorList>
    </citation>
    <scope>NUCLEOTIDE SEQUENCE</scope>
    <source>
        <strain evidence="2">TRF0915ILg1</strain>
        <tissue evidence="2">Whole body</tissue>
    </source>
</reference>
<dbReference type="AlphaFoldDB" id="A0A8K0D037"/>
<proteinExistence type="predicted"/>
<evidence type="ECO:0000313" key="3">
    <source>
        <dbReference type="Proteomes" id="UP000801492"/>
    </source>
</evidence>
<protein>
    <submittedName>
        <fullName evidence="2">Uncharacterized protein</fullName>
    </submittedName>
</protein>
<dbReference type="OrthoDB" id="6811544at2759"/>
<name>A0A8K0D037_IGNLU</name>
<feature type="compositionally biased region" description="Polar residues" evidence="1">
    <location>
        <begin position="213"/>
        <end position="238"/>
    </location>
</feature>
<comment type="caution">
    <text evidence="2">The sequence shown here is derived from an EMBL/GenBank/DDBJ whole genome shotgun (WGS) entry which is preliminary data.</text>
</comment>
<keyword evidence="3" id="KW-1185">Reference proteome</keyword>
<feature type="compositionally biased region" description="Basic residues" evidence="1">
    <location>
        <begin position="200"/>
        <end position="210"/>
    </location>
</feature>
<dbReference type="EMBL" id="VTPC01004648">
    <property type="protein sequence ID" value="KAF2896918.1"/>
    <property type="molecule type" value="Genomic_DNA"/>
</dbReference>
<organism evidence="2 3">
    <name type="scientific">Ignelater luminosus</name>
    <name type="common">Cucubano</name>
    <name type="synonym">Pyrophorus luminosus</name>
    <dbReference type="NCBI Taxonomy" id="2038154"/>
    <lineage>
        <taxon>Eukaryota</taxon>
        <taxon>Metazoa</taxon>
        <taxon>Ecdysozoa</taxon>
        <taxon>Arthropoda</taxon>
        <taxon>Hexapoda</taxon>
        <taxon>Insecta</taxon>
        <taxon>Pterygota</taxon>
        <taxon>Neoptera</taxon>
        <taxon>Endopterygota</taxon>
        <taxon>Coleoptera</taxon>
        <taxon>Polyphaga</taxon>
        <taxon>Elateriformia</taxon>
        <taxon>Elateroidea</taxon>
        <taxon>Elateridae</taxon>
        <taxon>Agrypninae</taxon>
        <taxon>Pyrophorini</taxon>
        <taxon>Ignelater</taxon>
    </lineage>
</organism>